<sequence>MMSQNNADSDEILCDCSGTTRGKILSLVAQGIVDTDTISRKTGCISGCGSCEWDIEILLDEAIENLNRQV</sequence>
<dbReference type="STRING" id="754477.Q7C_46"/>
<dbReference type="Gene3D" id="1.10.10.1100">
    <property type="entry name" value="BFD-like [2Fe-2S]-binding domain"/>
    <property type="match status" value="1"/>
</dbReference>
<feature type="domain" description="BFD-like [2Fe-2S]-binding" evidence="1">
    <location>
        <begin position="12"/>
        <end position="61"/>
    </location>
</feature>
<dbReference type="PATRIC" id="fig|754477.3.peg.47"/>
<proteinExistence type="predicted"/>
<dbReference type="OrthoDB" id="8537435at2"/>
<dbReference type="Pfam" id="PF04324">
    <property type="entry name" value="Fer2_BFD"/>
    <property type="match status" value="1"/>
</dbReference>
<dbReference type="KEGG" id="mec:Q7C_46"/>
<evidence type="ECO:0000259" key="1">
    <source>
        <dbReference type="Pfam" id="PF04324"/>
    </source>
</evidence>
<protein>
    <submittedName>
        <fullName evidence="2">NAD(P)H-nitrite reductase</fullName>
    </submittedName>
</protein>
<accession>I1YE88</accession>
<dbReference type="HOGENOM" id="CLU_159205_5_0_6"/>
<dbReference type="InterPro" id="IPR007419">
    <property type="entry name" value="BFD-like_2Fe2S-bd_dom"/>
</dbReference>
<evidence type="ECO:0000313" key="3">
    <source>
        <dbReference type="Proteomes" id="UP000009145"/>
    </source>
</evidence>
<dbReference type="eggNOG" id="COG1251">
    <property type="taxonomic scope" value="Bacteria"/>
</dbReference>
<name>I1YE88_METFJ</name>
<reference evidence="2 3" key="1">
    <citation type="journal article" date="2012" name="J. Bacteriol.">
        <title>Complete genome sequences of Methylophaga sp. strain JAM1 and Methylophaga sp. strain JAM7.</title>
        <authorList>
            <person name="Villeneuve C."/>
            <person name="Martineau C."/>
            <person name="Mauffrey F."/>
            <person name="Villemur R."/>
        </authorList>
    </citation>
    <scope>NUCLEOTIDE SEQUENCE [LARGE SCALE GENOMIC DNA]</scope>
    <source>
        <strain evidence="2 3">JAM7</strain>
    </source>
</reference>
<evidence type="ECO:0000313" key="2">
    <source>
        <dbReference type="EMBL" id="AFJ01231.1"/>
    </source>
</evidence>
<dbReference type="RefSeq" id="WP_014702684.1">
    <property type="nucleotide sequence ID" value="NC_017856.1"/>
</dbReference>
<dbReference type="Proteomes" id="UP000009145">
    <property type="component" value="Chromosome"/>
</dbReference>
<dbReference type="InterPro" id="IPR041854">
    <property type="entry name" value="BFD-like_2Fe2S-bd_dom_sf"/>
</dbReference>
<keyword evidence="3" id="KW-1185">Reference proteome</keyword>
<gene>
    <name evidence="2" type="ordered locus">Q7C_46</name>
</gene>
<dbReference type="AlphaFoldDB" id="I1YE88"/>
<organism evidence="2 3">
    <name type="scientific">Methylophaga frappieri (strain ATCC BAA-2434 / DSM 25690 / JAM7)</name>
    <dbReference type="NCBI Taxonomy" id="754477"/>
    <lineage>
        <taxon>Bacteria</taxon>
        <taxon>Pseudomonadati</taxon>
        <taxon>Pseudomonadota</taxon>
        <taxon>Gammaproteobacteria</taxon>
        <taxon>Thiotrichales</taxon>
        <taxon>Piscirickettsiaceae</taxon>
        <taxon>Methylophaga</taxon>
    </lineage>
</organism>
<dbReference type="EMBL" id="CP003380">
    <property type="protein sequence ID" value="AFJ01231.1"/>
    <property type="molecule type" value="Genomic_DNA"/>
</dbReference>